<evidence type="ECO:0000313" key="2">
    <source>
        <dbReference type="EMBL" id="RAU82463.1"/>
    </source>
</evidence>
<evidence type="ECO:0000259" key="1">
    <source>
        <dbReference type="Pfam" id="PF08241"/>
    </source>
</evidence>
<dbReference type="CDD" id="cd02440">
    <property type="entry name" value="AdoMet_MTases"/>
    <property type="match status" value="1"/>
</dbReference>
<reference evidence="2 3" key="2">
    <citation type="submission" date="2018-07" db="EMBL/GenBank/DDBJ databases">
        <title>Pontibacter sp. 2b14 genomic sequence and assembly.</title>
        <authorList>
            <person name="Du Z.-J."/>
        </authorList>
    </citation>
    <scope>NUCLEOTIDE SEQUENCE [LARGE SCALE GENOMIC DNA]</scope>
    <source>
        <strain evidence="2 3">2b14</strain>
    </source>
</reference>
<dbReference type="InterPro" id="IPR013216">
    <property type="entry name" value="Methyltransf_11"/>
</dbReference>
<dbReference type="GO" id="GO:0008757">
    <property type="term" value="F:S-adenosylmethionine-dependent methyltransferase activity"/>
    <property type="evidence" value="ECO:0007669"/>
    <property type="project" value="InterPro"/>
</dbReference>
<dbReference type="Gene3D" id="3.40.50.150">
    <property type="entry name" value="Vaccinia Virus protein VP39"/>
    <property type="match status" value="1"/>
</dbReference>
<dbReference type="InterPro" id="IPR029063">
    <property type="entry name" value="SAM-dependent_MTases_sf"/>
</dbReference>
<feature type="domain" description="Methyltransferase type 11" evidence="1">
    <location>
        <begin position="42"/>
        <end position="136"/>
    </location>
</feature>
<evidence type="ECO:0000313" key="3">
    <source>
        <dbReference type="Proteomes" id="UP000251692"/>
    </source>
</evidence>
<dbReference type="AlphaFoldDB" id="A0A364RDU4"/>
<protein>
    <submittedName>
        <fullName evidence="2">SAM-dependent methyltransferase</fullName>
    </submittedName>
</protein>
<dbReference type="EMBL" id="QMDV01000003">
    <property type="protein sequence ID" value="RAU82463.1"/>
    <property type="molecule type" value="Genomic_DNA"/>
</dbReference>
<comment type="caution">
    <text evidence="2">The sequence shown here is derived from an EMBL/GenBank/DDBJ whole genome shotgun (WGS) entry which is preliminary data.</text>
</comment>
<dbReference type="Pfam" id="PF08241">
    <property type="entry name" value="Methyltransf_11"/>
    <property type="match status" value="1"/>
</dbReference>
<sequence>MDVRNAYNNWAAQYDINQNKTRDLEAVAIRVMLESIPFDTCLEIGCGTGKNTEWLQTRAASLTAVDFSEEMLRKAKEKLNAATTEFIQADITQHWDFVKQAYHLVTFSLVLEHIEDLNAIFRKAASALAPGGYLYVGELHPFKQYTDSKARFETAEGIQVLTCYLHHLSDFMQAAAQAGFRIENVQEYFDEDDRTTMPRILALLFRKV</sequence>
<dbReference type="Proteomes" id="UP000251692">
    <property type="component" value="Unassembled WGS sequence"/>
</dbReference>
<dbReference type="SUPFAM" id="SSF53335">
    <property type="entry name" value="S-adenosyl-L-methionine-dependent methyltransferases"/>
    <property type="match status" value="1"/>
</dbReference>
<name>A0A364RDU4_9BACT</name>
<accession>A0A364RDU4</accession>
<keyword evidence="2" id="KW-0808">Transferase</keyword>
<gene>
    <name evidence="2" type="ORF">DP923_11810</name>
</gene>
<dbReference type="PANTHER" id="PTHR43861:SF1">
    <property type="entry name" value="TRANS-ACONITATE 2-METHYLTRANSFERASE"/>
    <property type="match status" value="1"/>
</dbReference>
<keyword evidence="3" id="KW-1185">Reference proteome</keyword>
<dbReference type="RefSeq" id="WP_112306055.1">
    <property type="nucleotide sequence ID" value="NZ_QMDV01000003.1"/>
</dbReference>
<dbReference type="GO" id="GO:0032259">
    <property type="term" value="P:methylation"/>
    <property type="evidence" value="ECO:0007669"/>
    <property type="project" value="UniProtKB-KW"/>
</dbReference>
<dbReference type="PANTHER" id="PTHR43861">
    <property type="entry name" value="TRANS-ACONITATE 2-METHYLTRANSFERASE-RELATED"/>
    <property type="match status" value="1"/>
</dbReference>
<reference evidence="2 3" key="1">
    <citation type="submission" date="2018-06" db="EMBL/GenBank/DDBJ databases">
        <authorList>
            <person name="Liu Z.-W."/>
        </authorList>
    </citation>
    <scope>NUCLEOTIDE SEQUENCE [LARGE SCALE GENOMIC DNA]</scope>
    <source>
        <strain evidence="2 3">2b14</strain>
    </source>
</reference>
<keyword evidence="2" id="KW-0489">Methyltransferase</keyword>
<proteinExistence type="predicted"/>
<organism evidence="2 3">
    <name type="scientific">Pontibacter arcticus</name>
    <dbReference type="NCBI Taxonomy" id="2080288"/>
    <lineage>
        <taxon>Bacteria</taxon>
        <taxon>Pseudomonadati</taxon>
        <taxon>Bacteroidota</taxon>
        <taxon>Cytophagia</taxon>
        <taxon>Cytophagales</taxon>
        <taxon>Hymenobacteraceae</taxon>
        <taxon>Pontibacter</taxon>
    </lineage>
</organism>
<dbReference type="OrthoDB" id="597202at2"/>